<organism evidence="1 2">
    <name type="scientific">Wenxinia saemankumensis</name>
    <dbReference type="NCBI Taxonomy" id="1447782"/>
    <lineage>
        <taxon>Bacteria</taxon>
        <taxon>Pseudomonadati</taxon>
        <taxon>Pseudomonadota</taxon>
        <taxon>Alphaproteobacteria</taxon>
        <taxon>Rhodobacterales</taxon>
        <taxon>Roseobacteraceae</taxon>
        <taxon>Wenxinia</taxon>
    </lineage>
</organism>
<keyword evidence="2" id="KW-1185">Reference proteome</keyword>
<dbReference type="Proteomes" id="UP000184292">
    <property type="component" value="Unassembled WGS sequence"/>
</dbReference>
<reference evidence="1 2" key="1">
    <citation type="submission" date="2016-11" db="EMBL/GenBank/DDBJ databases">
        <authorList>
            <person name="Jaros S."/>
            <person name="Januszkiewicz K."/>
            <person name="Wedrychowicz H."/>
        </authorList>
    </citation>
    <scope>NUCLEOTIDE SEQUENCE [LARGE SCALE GENOMIC DNA]</scope>
    <source>
        <strain evidence="1 2">DSM 100565</strain>
    </source>
</reference>
<evidence type="ECO:0000313" key="1">
    <source>
        <dbReference type="EMBL" id="SHJ02499.1"/>
    </source>
</evidence>
<dbReference type="STRING" id="1447782.SAMN05444417_2561"/>
<evidence type="ECO:0000313" key="2">
    <source>
        <dbReference type="Proteomes" id="UP000184292"/>
    </source>
</evidence>
<proteinExistence type="predicted"/>
<sequence>MRLTINKIDFEIESVPADIRRAVEADPIVRQGLRREIFAWDREAGKGRMIARTVKDGAIPLGNALTFFVPRVGSDGTVSNNDKLAQKNAERFLAAVGARDVLGVLRPLARVLPLPRVGLPRERFRPFDKAVNYTVVMETEFATVRLREASRNLTAYLFVPAQVFFRAEVAEEERPALQKLMEEKPSISNRRFGTILPEANAANRDIRRLATAQRIRDLQPAVTAAREAGTPPEPAVADAFGRAVREWRMLVPQDAT</sequence>
<accession>A0A1M6FY16</accession>
<gene>
    <name evidence="1" type="ORF">SAMN05444417_2561</name>
</gene>
<dbReference type="EMBL" id="FQYO01000004">
    <property type="protein sequence ID" value="SHJ02499.1"/>
    <property type="molecule type" value="Genomic_DNA"/>
</dbReference>
<name>A0A1M6FY16_9RHOB</name>
<dbReference type="AlphaFoldDB" id="A0A1M6FY16"/>
<protein>
    <submittedName>
        <fullName evidence="1">Uncharacterized protein</fullName>
    </submittedName>
</protein>